<dbReference type="NCBIfam" id="NF007354">
    <property type="entry name" value="PRK09849.1"/>
    <property type="match status" value="1"/>
</dbReference>
<evidence type="ECO:0000313" key="11">
    <source>
        <dbReference type="Proteomes" id="UP001519271"/>
    </source>
</evidence>
<dbReference type="InterPro" id="IPR013985">
    <property type="entry name" value="Ald_Fedxn_OxRdtase_dom3"/>
</dbReference>
<evidence type="ECO:0000256" key="1">
    <source>
        <dbReference type="ARBA" id="ARBA00001966"/>
    </source>
</evidence>
<dbReference type="InterPro" id="IPR001203">
    <property type="entry name" value="OxRdtase_Ald_Fedxn_C"/>
</dbReference>
<name>A0ABS4G395_9CLOT</name>
<dbReference type="Pfam" id="PF02730">
    <property type="entry name" value="AFOR_N"/>
    <property type="match status" value="1"/>
</dbReference>
<dbReference type="InterPro" id="IPR013984">
    <property type="entry name" value="Ald_Fedxn_OxRdtase_dom2"/>
</dbReference>
<keyword evidence="11" id="KW-1185">Reference proteome</keyword>
<keyword evidence="3" id="KW-0004">4Fe-4S</keyword>
<dbReference type="InterPro" id="IPR013983">
    <property type="entry name" value="Ald_Fedxn_OxRdtase_N"/>
</dbReference>
<evidence type="ECO:0000256" key="2">
    <source>
        <dbReference type="ARBA" id="ARBA00011032"/>
    </source>
</evidence>
<keyword evidence="4" id="KW-0479">Metal-binding</keyword>
<dbReference type="Gene3D" id="1.10.569.10">
    <property type="entry name" value="Aldehyde Ferredoxin Oxidoreductase Protein, subunit A, domain 2"/>
    <property type="match status" value="1"/>
</dbReference>
<dbReference type="SUPFAM" id="SSF56228">
    <property type="entry name" value="Aldehyde ferredoxin oxidoreductase, N-terminal domain"/>
    <property type="match status" value="1"/>
</dbReference>
<dbReference type="Proteomes" id="UP001519271">
    <property type="component" value="Unassembled WGS sequence"/>
</dbReference>
<dbReference type="InterPro" id="IPR051919">
    <property type="entry name" value="W-dependent_AOR"/>
</dbReference>
<dbReference type="InterPro" id="IPR036503">
    <property type="entry name" value="Ald_Fedxn_OxRdtase_N_sf"/>
</dbReference>
<gene>
    <name evidence="10" type="ORF">J2Z34_001427</name>
</gene>
<dbReference type="SMART" id="SM00790">
    <property type="entry name" value="AFOR_N"/>
    <property type="match status" value="1"/>
</dbReference>
<evidence type="ECO:0000256" key="6">
    <source>
        <dbReference type="ARBA" id="ARBA00023004"/>
    </source>
</evidence>
<dbReference type="Pfam" id="PF01314">
    <property type="entry name" value="AFOR_C"/>
    <property type="match status" value="1"/>
</dbReference>
<dbReference type="InterPro" id="IPR036021">
    <property type="entry name" value="Tungsten_al_ferr_oxy-like_C"/>
</dbReference>
<dbReference type="Gene3D" id="3.60.9.10">
    <property type="entry name" value="Aldehyde ferredoxin oxidoreductase, N-terminal domain"/>
    <property type="match status" value="1"/>
</dbReference>
<evidence type="ECO:0000256" key="7">
    <source>
        <dbReference type="ARBA" id="ARBA00023014"/>
    </source>
</evidence>
<evidence type="ECO:0000256" key="3">
    <source>
        <dbReference type="ARBA" id="ARBA00022485"/>
    </source>
</evidence>
<sequence>MADKSFGWAGKILRVNLTTANISVSETKEYESLIGGMGIGYKVIFDEVPQGTKAFDEANKVVIAVGPLTGSGVPCSSRTNFTSLLPSNPNNAVSDSHMGGNFAAVMKYAGYDAIIIEGKSPKPVWLRIEDDKVTIEDARHVWGKGIFESTAIIAGEIGKEASIAAIGQAGENLVNLSVIMNGTSHSAGGHGGVFGSKLLKAVAVKGTGSVAIAGKGADFVELNRYMMADIIGANNQHVVPNAPQPWAEYHSQSSRWTAKAGLTWGAADPVVETGDCAAGEVNKVGYRTMKSVFDLGPVAEKYTVRMGGCQSCPIRCHSQLTIPKLATYGVSPNVANTCMGFHSPAGVMIKGVKDQFEEGDANMITRTLGAQLADDYGVWCNYGLIGKDFKYAYDNGILKNVLPKEEYDSIPWDLLEKGDPAFLKDFYRRIAFKEGEFSNLGLGTYWIAQRWNYGQDFWNGAAYGIWSPLGYPKHHSNEAGGQVGALISCMFNRDSQSHTHMNLIGSGLPIEILKEIAGEVFGSPDALDAPMDYKPMNEYKAKFAKWSLARNCIHDALTLCNWMWPMTVSPTKSRNYRGDTALEAKFMSMVTGKEITEAELDLAGERIMTLHRALTVKCMNTMDMRATHDVMMDWVYDADPGIAPFTKGTIKMDRDDMQLALTMFYKEMGWDEKLGAPTRATLERLGLKDVADELGSLNLLP</sequence>
<dbReference type="PANTHER" id="PTHR30038:SF0">
    <property type="entry name" value="TUNGSTEN-CONTAINING ALDEHYDE FERREDOXIN OXIDOREDUCTASE"/>
    <property type="match status" value="1"/>
</dbReference>
<keyword evidence="6" id="KW-0408">Iron</keyword>
<dbReference type="PANTHER" id="PTHR30038">
    <property type="entry name" value="ALDEHYDE FERREDOXIN OXIDOREDUCTASE"/>
    <property type="match status" value="1"/>
</dbReference>
<organism evidence="10 11">
    <name type="scientific">Youngiibacter multivorans</name>
    <dbReference type="NCBI Taxonomy" id="937251"/>
    <lineage>
        <taxon>Bacteria</taxon>
        <taxon>Bacillati</taxon>
        <taxon>Bacillota</taxon>
        <taxon>Clostridia</taxon>
        <taxon>Eubacteriales</taxon>
        <taxon>Clostridiaceae</taxon>
        <taxon>Youngiibacter</taxon>
    </lineage>
</organism>
<dbReference type="RefSeq" id="WP_245250547.1">
    <property type="nucleotide sequence ID" value="NZ_JAGGKC010000009.1"/>
</dbReference>
<comment type="similarity">
    <text evidence="2">Belongs to the AOR/FOR family.</text>
</comment>
<feature type="domain" description="Aldehyde ferredoxin oxidoreductase N-terminal" evidence="9">
    <location>
        <begin position="8"/>
        <end position="208"/>
    </location>
</feature>
<protein>
    <submittedName>
        <fullName evidence="10">Aldehyde:ferredoxin oxidoreductase</fullName>
    </submittedName>
</protein>
<evidence type="ECO:0000256" key="4">
    <source>
        <dbReference type="ARBA" id="ARBA00022723"/>
    </source>
</evidence>
<proteinExistence type="inferred from homology"/>
<evidence type="ECO:0000313" key="10">
    <source>
        <dbReference type="EMBL" id="MBP1918947.1"/>
    </source>
</evidence>
<dbReference type="EMBL" id="JAGGKC010000009">
    <property type="protein sequence ID" value="MBP1918947.1"/>
    <property type="molecule type" value="Genomic_DNA"/>
</dbReference>
<accession>A0ABS4G395</accession>
<keyword evidence="7" id="KW-0411">Iron-sulfur</keyword>
<comment type="cofactor">
    <cofactor evidence="8">
        <name>tungstopterin</name>
        <dbReference type="ChEBI" id="CHEBI:30402"/>
    </cofactor>
</comment>
<dbReference type="SUPFAM" id="SSF48310">
    <property type="entry name" value="Aldehyde ferredoxin oxidoreductase, C-terminal domains"/>
    <property type="match status" value="1"/>
</dbReference>
<comment type="caution">
    <text evidence="10">The sequence shown here is derived from an EMBL/GenBank/DDBJ whole genome shotgun (WGS) entry which is preliminary data.</text>
</comment>
<evidence type="ECO:0000256" key="8">
    <source>
        <dbReference type="ARBA" id="ARBA00049934"/>
    </source>
</evidence>
<keyword evidence="5" id="KW-0560">Oxidoreductase</keyword>
<evidence type="ECO:0000259" key="9">
    <source>
        <dbReference type="SMART" id="SM00790"/>
    </source>
</evidence>
<reference evidence="10 11" key="1">
    <citation type="submission" date="2021-03" db="EMBL/GenBank/DDBJ databases">
        <title>Genomic Encyclopedia of Type Strains, Phase IV (KMG-IV): sequencing the most valuable type-strain genomes for metagenomic binning, comparative biology and taxonomic classification.</title>
        <authorList>
            <person name="Goeker M."/>
        </authorList>
    </citation>
    <scope>NUCLEOTIDE SEQUENCE [LARGE SCALE GENOMIC DNA]</scope>
    <source>
        <strain evidence="10 11">DSM 6139</strain>
    </source>
</reference>
<dbReference type="Gene3D" id="1.10.599.10">
    <property type="entry name" value="Aldehyde Ferredoxin Oxidoreductase Protein, subunit A, domain 3"/>
    <property type="match status" value="1"/>
</dbReference>
<comment type="cofactor">
    <cofactor evidence="1">
        <name>[4Fe-4S] cluster</name>
        <dbReference type="ChEBI" id="CHEBI:49883"/>
    </cofactor>
</comment>
<evidence type="ECO:0000256" key="5">
    <source>
        <dbReference type="ARBA" id="ARBA00023002"/>
    </source>
</evidence>